<evidence type="ECO:0000313" key="1">
    <source>
        <dbReference type="EMBL" id="SBW84486.1"/>
    </source>
</evidence>
<evidence type="ECO:0000313" key="2">
    <source>
        <dbReference type="Proteomes" id="UP000245431"/>
    </source>
</evidence>
<protein>
    <submittedName>
        <fullName evidence="1">Uncharacterized protein</fullName>
    </submittedName>
</protein>
<organism evidence="1 2">
    <name type="scientific">Pseudomonas veronii 1YdBTEX2</name>
    <dbReference type="NCBI Taxonomy" id="1295141"/>
    <lineage>
        <taxon>Bacteria</taxon>
        <taxon>Pseudomonadati</taxon>
        <taxon>Pseudomonadota</taxon>
        <taxon>Gammaproteobacteria</taxon>
        <taxon>Pseudomonadales</taxon>
        <taxon>Pseudomonadaceae</taxon>
        <taxon>Pseudomonas</taxon>
    </lineage>
</organism>
<accession>A0A1D3K833</accession>
<dbReference type="EMBL" id="LT599584">
    <property type="protein sequence ID" value="SBW84486.1"/>
    <property type="molecule type" value="Genomic_DNA"/>
</dbReference>
<name>A0A1D3K833_PSEVE</name>
<dbReference type="AlphaFoldDB" id="A0A1D3K833"/>
<dbReference type="Proteomes" id="UP000245431">
    <property type="component" value="Chromosome PVE_r2"/>
</dbReference>
<sequence>MAITNRDTVERTLRSALLNPEQQSRALAFRQLRLREELSGVGARSEPLPELNRYLAGELPLGELVDLRLRPELCE</sequence>
<proteinExistence type="predicted"/>
<gene>
    <name evidence="1" type="ORF">PVE_R2G0460</name>
</gene>
<reference evidence="2" key="1">
    <citation type="submission" date="2016-07" db="EMBL/GenBank/DDBJ databases">
        <authorList>
            <person name="Florea S."/>
            <person name="Webb J.S."/>
            <person name="Jaromczyk J."/>
            <person name="Schardl C.L."/>
        </authorList>
    </citation>
    <scope>NUCLEOTIDE SEQUENCE [LARGE SCALE GENOMIC DNA]</scope>
    <source>
        <strain evidence="2">1YdBTEX2</strain>
    </source>
</reference>